<organism evidence="2 3">
    <name type="scientific">Hydrogenophaga defluvii</name>
    <dbReference type="NCBI Taxonomy" id="249410"/>
    <lineage>
        <taxon>Bacteria</taxon>
        <taxon>Pseudomonadati</taxon>
        <taxon>Pseudomonadota</taxon>
        <taxon>Betaproteobacteria</taxon>
        <taxon>Burkholderiales</taxon>
        <taxon>Comamonadaceae</taxon>
        <taxon>Hydrogenophaga</taxon>
    </lineage>
</organism>
<evidence type="ECO:0000256" key="1">
    <source>
        <dbReference type="SAM" id="SignalP"/>
    </source>
</evidence>
<sequence>MQRRHFIVRSTALSLATLPGTQALAQVSCPPPPTTTTPSPGTGGIDVVAQIKALRIPTGPYTGGYEIAPNGRLNWYFTQLGLLPIVQFLGAADLDTYIRVYLDLYLKNLSAAATIDDVHFPYGRANTSVFTKVLSDSDDAYAATFLSLAVRYVRASGNWTWWEANKARIKTVAYRNLALAVKRNGLISVFQAPRSETNSIGYLMDNCENYRGLRDLAGLLRERSEISDANYYDQIATNVATAMGNVIYNTAGRAFTPSDADPLPTKTFYPGTTCQVYAQAFGVHELSRFFDPAWNYLNAQSPQWEDGRYDPYPWAILGFAAAMRGQRSQAVAKQTAVEKLFTANRGLVTINELGFYQRTKSLLVGTAAV</sequence>
<comment type="caution">
    <text evidence="2">The sequence shown here is derived from an EMBL/GenBank/DDBJ whole genome shotgun (WGS) entry which is preliminary data.</text>
</comment>
<dbReference type="SUPFAM" id="SSF48208">
    <property type="entry name" value="Six-hairpin glycosidases"/>
    <property type="match status" value="1"/>
</dbReference>
<dbReference type="InterPro" id="IPR012341">
    <property type="entry name" value="6hp_glycosidase-like_sf"/>
</dbReference>
<dbReference type="Gene3D" id="1.50.10.10">
    <property type="match status" value="1"/>
</dbReference>
<dbReference type="Proteomes" id="UP001596457">
    <property type="component" value="Unassembled WGS sequence"/>
</dbReference>
<keyword evidence="3" id="KW-1185">Reference proteome</keyword>
<keyword evidence="1" id="KW-0732">Signal</keyword>
<gene>
    <name evidence="2" type="ORF">ACFQU0_11610</name>
</gene>
<dbReference type="InterPro" id="IPR008928">
    <property type="entry name" value="6-hairpin_glycosidase_sf"/>
</dbReference>
<protein>
    <submittedName>
        <fullName evidence="2">Uncharacterized protein</fullName>
    </submittedName>
</protein>
<feature type="signal peptide" evidence="1">
    <location>
        <begin position="1"/>
        <end position="25"/>
    </location>
</feature>
<reference evidence="3" key="1">
    <citation type="journal article" date="2019" name="Int. J. Syst. Evol. Microbiol.">
        <title>The Global Catalogue of Microorganisms (GCM) 10K type strain sequencing project: providing services to taxonomists for standard genome sequencing and annotation.</title>
        <authorList>
            <consortium name="The Broad Institute Genomics Platform"/>
            <consortium name="The Broad Institute Genome Sequencing Center for Infectious Disease"/>
            <person name="Wu L."/>
            <person name="Ma J."/>
        </authorList>
    </citation>
    <scope>NUCLEOTIDE SEQUENCE [LARGE SCALE GENOMIC DNA]</scope>
    <source>
        <strain evidence="3">CCUG 53903</strain>
    </source>
</reference>
<name>A0ABW2SCY6_9BURK</name>
<evidence type="ECO:0000313" key="2">
    <source>
        <dbReference type="EMBL" id="MFC7461068.1"/>
    </source>
</evidence>
<evidence type="ECO:0000313" key="3">
    <source>
        <dbReference type="Proteomes" id="UP001596457"/>
    </source>
</evidence>
<feature type="chain" id="PRO_5046321983" evidence="1">
    <location>
        <begin position="26"/>
        <end position="369"/>
    </location>
</feature>
<dbReference type="RefSeq" id="WP_382200905.1">
    <property type="nucleotide sequence ID" value="NZ_JBHTBZ010000029.1"/>
</dbReference>
<accession>A0ABW2SCY6</accession>
<proteinExistence type="predicted"/>
<dbReference type="EMBL" id="JBHTBZ010000029">
    <property type="protein sequence ID" value="MFC7461068.1"/>
    <property type="molecule type" value="Genomic_DNA"/>
</dbReference>